<gene>
    <name evidence="1" type="ORF">PAUR_b0716</name>
</gene>
<keyword evidence="2" id="KW-1185">Reference proteome</keyword>
<evidence type="ECO:0000313" key="2">
    <source>
        <dbReference type="Proteomes" id="UP000615755"/>
    </source>
</evidence>
<comment type="caution">
    <text evidence="1">The sequence shown here is derived from an EMBL/GenBank/DDBJ whole genome shotgun (WGS) entry which is preliminary data.</text>
</comment>
<name>A0ABR9EJN7_9GAMM</name>
<proteinExistence type="predicted"/>
<evidence type="ECO:0000313" key="1">
    <source>
        <dbReference type="EMBL" id="MBE0370639.1"/>
    </source>
</evidence>
<sequence length="37" mass="3955">MRCLGSMLAQIPTPLDKKPTVVCLPDLEQADSALKGN</sequence>
<dbReference type="Proteomes" id="UP000615755">
    <property type="component" value="Unassembled WGS sequence"/>
</dbReference>
<protein>
    <submittedName>
        <fullName evidence="1">Uncharacterized protein</fullName>
    </submittedName>
</protein>
<reference evidence="1 2" key="1">
    <citation type="submission" date="2015-03" db="EMBL/GenBank/DDBJ databases">
        <title>Genome sequence of Pseudoalteromonas aurantia.</title>
        <authorList>
            <person name="Xie B.-B."/>
            <person name="Rong J.-C."/>
            <person name="Qin Q.-L."/>
            <person name="Zhang Y.-Z."/>
        </authorList>
    </citation>
    <scope>NUCLEOTIDE SEQUENCE [LARGE SCALE GENOMIC DNA]</scope>
    <source>
        <strain evidence="1 2">208</strain>
    </source>
</reference>
<dbReference type="EMBL" id="AQGV01000015">
    <property type="protein sequence ID" value="MBE0370639.1"/>
    <property type="molecule type" value="Genomic_DNA"/>
</dbReference>
<organism evidence="1 2">
    <name type="scientific">Pseudoalteromonas aurantia 208</name>
    <dbReference type="NCBI Taxonomy" id="1314867"/>
    <lineage>
        <taxon>Bacteria</taxon>
        <taxon>Pseudomonadati</taxon>
        <taxon>Pseudomonadota</taxon>
        <taxon>Gammaproteobacteria</taxon>
        <taxon>Alteromonadales</taxon>
        <taxon>Pseudoalteromonadaceae</taxon>
        <taxon>Pseudoalteromonas</taxon>
    </lineage>
</organism>
<accession>A0ABR9EJN7</accession>